<reference evidence="2 3" key="1">
    <citation type="submission" date="2020-08" db="EMBL/GenBank/DDBJ databases">
        <title>Whole genome shotgun sequence of Actinoplanes ianthinogenes NBRC 13996.</title>
        <authorList>
            <person name="Komaki H."/>
            <person name="Tamura T."/>
        </authorList>
    </citation>
    <scope>NUCLEOTIDE SEQUENCE [LARGE SCALE GENOMIC DNA]</scope>
    <source>
        <strain evidence="2 3">NBRC 13996</strain>
    </source>
</reference>
<name>A0ABM7M692_9ACTN</name>
<feature type="compositionally biased region" description="Basic and acidic residues" evidence="1">
    <location>
        <begin position="93"/>
        <end position="104"/>
    </location>
</feature>
<protein>
    <submittedName>
        <fullName evidence="2">Uncharacterized protein</fullName>
    </submittedName>
</protein>
<evidence type="ECO:0000313" key="3">
    <source>
        <dbReference type="Proteomes" id="UP000676967"/>
    </source>
</evidence>
<evidence type="ECO:0000313" key="2">
    <source>
        <dbReference type="EMBL" id="BCJ47158.1"/>
    </source>
</evidence>
<keyword evidence="3" id="KW-1185">Reference proteome</keyword>
<dbReference type="EMBL" id="AP023356">
    <property type="protein sequence ID" value="BCJ47158.1"/>
    <property type="molecule type" value="Genomic_DNA"/>
</dbReference>
<accession>A0ABM7M692</accession>
<evidence type="ECO:0000256" key="1">
    <source>
        <dbReference type="SAM" id="MobiDB-lite"/>
    </source>
</evidence>
<organism evidence="2 3">
    <name type="scientific">Actinoplanes ianthinogenes</name>
    <dbReference type="NCBI Taxonomy" id="122358"/>
    <lineage>
        <taxon>Bacteria</taxon>
        <taxon>Bacillati</taxon>
        <taxon>Actinomycetota</taxon>
        <taxon>Actinomycetes</taxon>
        <taxon>Micromonosporales</taxon>
        <taxon>Micromonosporaceae</taxon>
        <taxon>Actinoplanes</taxon>
    </lineage>
</organism>
<gene>
    <name evidence="2" type="ORF">Aiant_78150</name>
</gene>
<dbReference type="Proteomes" id="UP000676967">
    <property type="component" value="Chromosome"/>
</dbReference>
<proteinExistence type="predicted"/>
<feature type="compositionally biased region" description="Basic and acidic residues" evidence="1">
    <location>
        <begin position="114"/>
        <end position="128"/>
    </location>
</feature>
<sequence>MLNRPTEGGRWASAGPEATADPPYRKRRTEGGLAGREATADPPYRKGRTEGGRWASAGPEATADPPYRKGRTEGRPVSVGWVGSNGGPAVPKGADRRWTDECRLGRKPRRTRRTEKGFSENRCADACD</sequence>
<feature type="region of interest" description="Disordered" evidence="1">
    <location>
        <begin position="1"/>
        <end position="128"/>
    </location>
</feature>